<keyword evidence="10" id="KW-0482">Metalloprotease</keyword>
<evidence type="ECO:0000256" key="9">
    <source>
        <dbReference type="ARBA" id="ARBA00022989"/>
    </source>
</evidence>
<evidence type="ECO:0000256" key="2">
    <source>
        <dbReference type="ARBA" id="ARBA00004141"/>
    </source>
</evidence>
<keyword evidence="6" id="KW-0479">Metal-binding</keyword>
<evidence type="ECO:0000256" key="10">
    <source>
        <dbReference type="ARBA" id="ARBA00023049"/>
    </source>
</evidence>
<feature type="transmembrane region" description="Helical" evidence="12">
    <location>
        <begin position="144"/>
        <end position="164"/>
    </location>
</feature>
<evidence type="ECO:0000256" key="1">
    <source>
        <dbReference type="ARBA" id="ARBA00001947"/>
    </source>
</evidence>
<proteinExistence type="inferred from homology"/>
<keyword evidence="4 14" id="KW-0645">Protease</keyword>
<feature type="transmembrane region" description="Helical" evidence="12">
    <location>
        <begin position="76"/>
        <end position="98"/>
    </location>
</feature>
<feature type="transmembrane region" description="Helical" evidence="12">
    <location>
        <begin position="170"/>
        <end position="187"/>
    </location>
</feature>
<feature type="transmembrane region" description="Helical" evidence="12">
    <location>
        <begin position="12"/>
        <end position="34"/>
    </location>
</feature>
<evidence type="ECO:0000256" key="4">
    <source>
        <dbReference type="ARBA" id="ARBA00022670"/>
    </source>
</evidence>
<evidence type="ECO:0000256" key="8">
    <source>
        <dbReference type="ARBA" id="ARBA00022833"/>
    </source>
</evidence>
<accession>A0ABW0TRU1</accession>
<comment type="cofactor">
    <cofactor evidence="1">
        <name>Zn(2+)</name>
        <dbReference type="ChEBI" id="CHEBI:29105"/>
    </cofactor>
</comment>
<gene>
    <name evidence="14" type="ORF">ACFPRA_19830</name>
</gene>
<dbReference type="Pfam" id="PF02163">
    <property type="entry name" value="Peptidase_M50"/>
    <property type="match status" value="1"/>
</dbReference>
<dbReference type="PANTHER" id="PTHR39188:SF3">
    <property type="entry name" value="STAGE IV SPORULATION PROTEIN FB"/>
    <property type="match status" value="1"/>
</dbReference>
<keyword evidence="8" id="KW-0862">Zinc</keyword>
<dbReference type="SUPFAM" id="SSF140990">
    <property type="entry name" value="FtsH protease domain-like"/>
    <property type="match status" value="1"/>
</dbReference>
<dbReference type="GO" id="GO:0006508">
    <property type="term" value="P:proteolysis"/>
    <property type="evidence" value="ECO:0007669"/>
    <property type="project" value="UniProtKB-KW"/>
</dbReference>
<evidence type="ECO:0000256" key="12">
    <source>
        <dbReference type="SAM" id="Phobius"/>
    </source>
</evidence>
<dbReference type="InterPro" id="IPR008915">
    <property type="entry name" value="Peptidase_M50"/>
</dbReference>
<evidence type="ECO:0000259" key="13">
    <source>
        <dbReference type="Pfam" id="PF02163"/>
    </source>
</evidence>
<organism evidence="14 15">
    <name type="scientific">Sporosarcina soli</name>
    <dbReference type="NCBI Taxonomy" id="334736"/>
    <lineage>
        <taxon>Bacteria</taxon>
        <taxon>Bacillati</taxon>
        <taxon>Bacillota</taxon>
        <taxon>Bacilli</taxon>
        <taxon>Bacillales</taxon>
        <taxon>Caryophanaceae</taxon>
        <taxon>Sporosarcina</taxon>
    </lineage>
</organism>
<keyword evidence="5 12" id="KW-0812">Transmembrane</keyword>
<dbReference type="InterPro" id="IPR037219">
    <property type="entry name" value="Peptidase_M41-like"/>
</dbReference>
<dbReference type="EMBL" id="JBHSNO010000015">
    <property type="protein sequence ID" value="MFC5591134.1"/>
    <property type="molecule type" value="Genomic_DNA"/>
</dbReference>
<feature type="transmembrane region" description="Helical" evidence="12">
    <location>
        <begin position="110"/>
        <end position="132"/>
    </location>
</feature>
<name>A0ABW0TRU1_9BACL</name>
<sequence>MKFRLHPVLLPFFLFLIAIGGLSVYVLIFLSLLIHEAGHLVAAHFAGMRVRSCTIMPYGGELIIPNRNLASKKARIFVAFGGPLATGILLLSAMMFPFPGDEHVIRIQVALLVLNLLPILPLDGGQVLCILLETGGSEYRTRELFLVHSILFLLAACFLLASGLPVTVPYMLLALFLLIQNISAFRFRKYEQAYAKLKKNS</sequence>
<evidence type="ECO:0000256" key="11">
    <source>
        <dbReference type="ARBA" id="ARBA00023136"/>
    </source>
</evidence>
<protein>
    <submittedName>
        <fullName evidence="14">Site-2 protease family protein</fullName>
    </submittedName>
</protein>
<evidence type="ECO:0000256" key="6">
    <source>
        <dbReference type="ARBA" id="ARBA00022723"/>
    </source>
</evidence>
<comment type="similarity">
    <text evidence="3">Belongs to the peptidase M50B family.</text>
</comment>
<dbReference type="Proteomes" id="UP001596109">
    <property type="component" value="Unassembled WGS sequence"/>
</dbReference>
<dbReference type="PANTHER" id="PTHR39188">
    <property type="entry name" value="MEMBRANE-ASSOCIATED ZINC METALLOPROTEASE M50B"/>
    <property type="match status" value="1"/>
</dbReference>
<evidence type="ECO:0000256" key="5">
    <source>
        <dbReference type="ARBA" id="ARBA00022692"/>
    </source>
</evidence>
<comment type="subcellular location">
    <subcellularLocation>
        <location evidence="2">Membrane</location>
        <topology evidence="2">Multi-pass membrane protein</topology>
    </subcellularLocation>
</comment>
<evidence type="ECO:0000313" key="14">
    <source>
        <dbReference type="EMBL" id="MFC5591134.1"/>
    </source>
</evidence>
<feature type="domain" description="Peptidase M50" evidence="13">
    <location>
        <begin position="26"/>
        <end position="94"/>
    </location>
</feature>
<dbReference type="RefSeq" id="WP_381438543.1">
    <property type="nucleotide sequence ID" value="NZ_JBHSNO010000015.1"/>
</dbReference>
<keyword evidence="15" id="KW-1185">Reference proteome</keyword>
<evidence type="ECO:0000256" key="3">
    <source>
        <dbReference type="ARBA" id="ARBA00007931"/>
    </source>
</evidence>
<comment type="caution">
    <text evidence="14">The sequence shown here is derived from an EMBL/GenBank/DDBJ whole genome shotgun (WGS) entry which is preliminary data.</text>
</comment>
<reference evidence="15" key="1">
    <citation type="journal article" date="2019" name="Int. J. Syst. Evol. Microbiol.">
        <title>The Global Catalogue of Microorganisms (GCM) 10K type strain sequencing project: providing services to taxonomists for standard genome sequencing and annotation.</title>
        <authorList>
            <consortium name="The Broad Institute Genomics Platform"/>
            <consortium name="The Broad Institute Genome Sequencing Center for Infectious Disease"/>
            <person name="Wu L."/>
            <person name="Ma J."/>
        </authorList>
    </citation>
    <scope>NUCLEOTIDE SEQUENCE [LARGE SCALE GENOMIC DNA]</scope>
    <source>
        <strain evidence="15">CGMCC 4.1434</strain>
    </source>
</reference>
<keyword evidence="9 12" id="KW-1133">Transmembrane helix</keyword>
<keyword evidence="7" id="KW-0378">Hydrolase</keyword>
<dbReference type="GO" id="GO:0008233">
    <property type="term" value="F:peptidase activity"/>
    <property type="evidence" value="ECO:0007669"/>
    <property type="project" value="UniProtKB-KW"/>
</dbReference>
<evidence type="ECO:0000313" key="15">
    <source>
        <dbReference type="Proteomes" id="UP001596109"/>
    </source>
</evidence>
<keyword evidence="11 12" id="KW-0472">Membrane</keyword>
<evidence type="ECO:0000256" key="7">
    <source>
        <dbReference type="ARBA" id="ARBA00022801"/>
    </source>
</evidence>